<dbReference type="OrthoDB" id="10069316at2759"/>
<reference evidence="1" key="1">
    <citation type="submission" date="2020-04" db="EMBL/GenBank/DDBJ databases">
        <authorList>
            <person name="Alioto T."/>
            <person name="Alioto T."/>
            <person name="Gomez Garrido J."/>
        </authorList>
    </citation>
    <scope>NUCLEOTIDE SEQUENCE</scope>
    <source>
        <strain evidence="1">A484AB</strain>
    </source>
</reference>
<protein>
    <submittedName>
        <fullName evidence="1">Uncharacterized protein</fullName>
    </submittedName>
</protein>
<sequence length="450" mass="51642">MEKLGDKMLNTQRVKISGDGAKMSRITNFVVLSFSLLSEGEKVMSTKGIHTVAILNGKEDYGVLQTAGKNLFKEINDLIATREIIVDGKKINLEFYLGGDYKFLLTLLGMNAANSNYACIYCKVASSERWDMSKAKDFYWSDEMVRTTEEIQECSLQTDKLEKNLIHSVLRRDKLAERGNQRIEKNVYQHKLLQAMKKCGVTFSIWNKPDENGNLTDKYDWTSLMGADKKTLLYNLPDSFAEFVSPDNLETVTKIWKDFQEVYGIVNSWNPSEENVEQFFSKATEWLKLFLTLGGIEDGYKKANVTPYMHILCYHVPFFLATSGVKCFTGQGVEKVNDVIRRLYHQKSNKYDACTDGLQAVKRLDDLQDFDRKPRSYKQQDASYWNSGIIEERQKRPRLSVTPLDDDEENVDNMNEAEVKAKLKEMGVKTRVKNAEKLRQLLKDVIFAAS</sequence>
<organism evidence="1 2">
    <name type="scientific">Paramuricea clavata</name>
    <name type="common">Red gorgonian</name>
    <name type="synonym">Violescent sea-whip</name>
    <dbReference type="NCBI Taxonomy" id="317549"/>
    <lineage>
        <taxon>Eukaryota</taxon>
        <taxon>Metazoa</taxon>
        <taxon>Cnidaria</taxon>
        <taxon>Anthozoa</taxon>
        <taxon>Octocorallia</taxon>
        <taxon>Malacalcyonacea</taxon>
        <taxon>Plexauridae</taxon>
        <taxon>Paramuricea</taxon>
    </lineage>
</organism>
<accession>A0A6S7KFN7</accession>
<evidence type="ECO:0000313" key="2">
    <source>
        <dbReference type="Proteomes" id="UP001152795"/>
    </source>
</evidence>
<name>A0A6S7KFN7_PARCT</name>
<keyword evidence="2" id="KW-1185">Reference proteome</keyword>
<evidence type="ECO:0000313" key="1">
    <source>
        <dbReference type="EMBL" id="CAB4026242.1"/>
    </source>
</evidence>
<dbReference type="AlphaFoldDB" id="A0A6S7KFN7"/>
<comment type="caution">
    <text evidence="1">The sequence shown here is derived from an EMBL/GenBank/DDBJ whole genome shotgun (WGS) entry which is preliminary data.</text>
</comment>
<dbReference type="PANTHER" id="PTHR31424:SF3">
    <property type="entry name" value="RING-TYPE DOMAIN-CONTAINING PROTEIN"/>
    <property type="match status" value="1"/>
</dbReference>
<dbReference type="Proteomes" id="UP001152795">
    <property type="component" value="Unassembled WGS sequence"/>
</dbReference>
<dbReference type="PANTHER" id="PTHR31424">
    <property type="entry name" value="PROTEIN CBG23806"/>
    <property type="match status" value="1"/>
</dbReference>
<dbReference type="EMBL" id="CACRXK020014093">
    <property type="protein sequence ID" value="CAB4026242.1"/>
    <property type="molecule type" value="Genomic_DNA"/>
</dbReference>
<gene>
    <name evidence="1" type="ORF">PACLA_8A037717</name>
</gene>
<proteinExistence type="predicted"/>